<comment type="caution">
    <text evidence="2">The sequence shown here is derived from an EMBL/GenBank/DDBJ whole genome shotgun (WGS) entry which is preliminary data.</text>
</comment>
<dbReference type="PROSITE" id="PS50011">
    <property type="entry name" value="PROTEIN_KINASE_DOM"/>
    <property type="match status" value="1"/>
</dbReference>
<organism evidence="2 3">
    <name type="scientific">Diversispora eburnea</name>
    <dbReference type="NCBI Taxonomy" id="1213867"/>
    <lineage>
        <taxon>Eukaryota</taxon>
        <taxon>Fungi</taxon>
        <taxon>Fungi incertae sedis</taxon>
        <taxon>Mucoromycota</taxon>
        <taxon>Glomeromycotina</taxon>
        <taxon>Glomeromycetes</taxon>
        <taxon>Diversisporales</taxon>
        <taxon>Diversisporaceae</taxon>
        <taxon>Diversispora</taxon>
    </lineage>
</organism>
<dbReference type="GO" id="GO:0004672">
    <property type="term" value="F:protein kinase activity"/>
    <property type="evidence" value="ECO:0007669"/>
    <property type="project" value="InterPro"/>
</dbReference>
<accession>A0A9N9FAY7</accession>
<proteinExistence type="predicted"/>
<feature type="domain" description="Protein kinase" evidence="1">
    <location>
        <begin position="13"/>
        <end position="171"/>
    </location>
</feature>
<name>A0A9N9FAY7_9GLOM</name>
<dbReference type="PANTHER" id="PTHR12984:SF6">
    <property type="entry name" value="SCY1-LIKE PROTEIN 2"/>
    <property type="match status" value="1"/>
</dbReference>
<dbReference type="Proteomes" id="UP000789706">
    <property type="component" value="Unassembled WGS sequence"/>
</dbReference>
<dbReference type="AlphaFoldDB" id="A0A9N9FAY7"/>
<dbReference type="Gene3D" id="1.10.510.10">
    <property type="entry name" value="Transferase(Phosphotransferase) domain 1"/>
    <property type="match status" value="1"/>
</dbReference>
<dbReference type="OrthoDB" id="79687at2759"/>
<feature type="non-terminal residue" evidence="2">
    <location>
        <position position="171"/>
    </location>
</feature>
<dbReference type="InterPro" id="IPR011009">
    <property type="entry name" value="Kinase-like_dom_sf"/>
</dbReference>
<keyword evidence="3" id="KW-1185">Reference proteome</keyword>
<evidence type="ECO:0000259" key="1">
    <source>
        <dbReference type="PROSITE" id="PS50011"/>
    </source>
</evidence>
<gene>
    <name evidence="2" type="ORF">DEBURN_LOCUS5685</name>
</gene>
<dbReference type="InterPro" id="IPR051177">
    <property type="entry name" value="CIK-Related_Protein"/>
</dbReference>
<dbReference type="GO" id="GO:0005524">
    <property type="term" value="F:ATP binding"/>
    <property type="evidence" value="ECO:0007669"/>
    <property type="project" value="InterPro"/>
</dbReference>
<protein>
    <submittedName>
        <fullName evidence="2">7430_t:CDS:1</fullName>
    </submittedName>
</protein>
<evidence type="ECO:0000313" key="3">
    <source>
        <dbReference type="Proteomes" id="UP000789706"/>
    </source>
</evidence>
<dbReference type="Gene3D" id="3.30.200.20">
    <property type="entry name" value="Phosphorylase Kinase, domain 1"/>
    <property type="match status" value="1"/>
</dbReference>
<dbReference type="PANTHER" id="PTHR12984">
    <property type="entry name" value="SCY1-RELATED S/T PROTEIN KINASE-LIKE"/>
    <property type="match status" value="1"/>
</dbReference>
<dbReference type="InterPro" id="IPR000719">
    <property type="entry name" value="Prot_kinase_dom"/>
</dbReference>
<reference evidence="2" key="1">
    <citation type="submission" date="2021-06" db="EMBL/GenBank/DDBJ databases">
        <authorList>
            <person name="Kallberg Y."/>
            <person name="Tangrot J."/>
            <person name="Rosling A."/>
        </authorList>
    </citation>
    <scope>NUCLEOTIDE SEQUENCE</scope>
    <source>
        <strain evidence="2">AZ414A</strain>
    </source>
</reference>
<dbReference type="SUPFAM" id="SSF56112">
    <property type="entry name" value="Protein kinase-like (PK-like)"/>
    <property type="match status" value="1"/>
</dbReference>
<dbReference type="EMBL" id="CAJVPK010000520">
    <property type="protein sequence ID" value="CAG8521494.1"/>
    <property type="molecule type" value="Genomic_DNA"/>
</dbReference>
<sequence>VSFVAGTAVLRQYDLGDQVASAGLWKIYGGTKKTTGQKVAVFMFEKKFIDNTLRKGYEKKENEKVYQVLKREVNILPTENENILVEAVEESRTVITFATEPILASLSNLLNNHDNLSPVPDDIKNFEMDELEIQKGLLQVGKGLQFCHNDAKIVHSNLVPEAIFVNVKTGK</sequence>
<evidence type="ECO:0000313" key="2">
    <source>
        <dbReference type="EMBL" id="CAG8521494.1"/>
    </source>
</evidence>